<keyword evidence="5" id="KW-0964">Secreted</keyword>
<evidence type="ECO:0000259" key="8">
    <source>
        <dbReference type="Pfam" id="PF22638"/>
    </source>
</evidence>
<keyword evidence="9" id="KW-0969">Cilium</keyword>
<reference evidence="9 10" key="1">
    <citation type="submission" date="2021-09" db="EMBL/GenBank/DDBJ databases">
        <title>The complete genome sequence of a new microorganism.</title>
        <authorList>
            <person name="Zi Z."/>
        </authorList>
    </citation>
    <scope>NUCLEOTIDE SEQUENCE [LARGE SCALE GENOMIC DNA]</scope>
    <source>
        <strain evidence="9 10">WGZ8</strain>
    </source>
</reference>
<dbReference type="Proteomes" id="UP000704176">
    <property type="component" value="Unassembled WGS sequence"/>
</dbReference>
<evidence type="ECO:0000256" key="1">
    <source>
        <dbReference type="ARBA" id="ARBA00004365"/>
    </source>
</evidence>
<dbReference type="RefSeq" id="WP_224316342.1">
    <property type="nucleotide sequence ID" value="NZ_JAIRBM010000033.1"/>
</dbReference>
<evidence type="ECO:0000256" key="5">
    <source>
        <dbReference type="ARBA" id="ARBA00022525"/>
    </source>
</evidence>
<keyword evidence="9" id="KW-0966">Cell projection</keyword>
<dbReference type="Pfam" id="PF06429">
    <property type="entry name" value="Flg_bbr_C"/>
    <property type="match status" value="1"/>
</dbReference>
<dbReference type="EMBL" id="JAIRBM010000033">
    <property type="protein sequence ID" value="MBZ6079343.1"/>
    <property type="molecule type" value="Genomic_DNA"/>
</dbReference>
<keyword evidence="6" id="KW-0975">Bacterial flagellum</keyword>
<protein>
    <recommendedName>
        <fullName evidence="4">Flagellar hook-associated protein 1</fullName>
    </recommendedName>
</protein>
<feature type="domain" description="Flagellar hook-associated protein FlgK helical" evidence="8">
    <location>
        <begin position="98"/>
        <end position="305"/>
    </location>
</feature>
<dbReference type="InterPro" id="IPR010930">
    <property type="entry name" value="Flg_bb/hook_C_dom"/>
</dbReference>
<keyword evidence="9" id="KW-0282">Flagellum</keyword>
<dbReference type="InterPro" id="IPR002371">
    <property type="entry name" value="FlgK"/>
</dbReference>
<evidence type="ECO:0000256" key="2">
    <source>
        <dbReference type="ARBA" id="ARBA00004613"/>
    </source>
</evidence>
<proteinExistence type="inferred from homology"/>
<evidence type="ECO:0000256" key="6">
    <source>
        <dbReference type="ARBA" id="ARBA00023143"/>
    </source>
</evidence>
<dbReference type="NCBIfam" id="TIGR02492">
    <property type="entry name" value="flgK_ends"/>
    <property type="match status" value="1"/>
</dbReference>
<name>A0ABS7VWU7_9HYPH</name>
<dbReference type="InterPro" id="IPR053927">
    <property type="entry name" value="FlgK_helical"/>
</dbReference>
<dbReference type="Pfam" id="PF22638">
    <property type="entry name" value="FlgK_D1"/>
    <property type="match status" value="1"/>
</dbReference>
<sequence length="493" mass="51685">MGLSLALNTARSSILASSSQMAVVSRNTAGASDPTYSRKIATLVTGGGSARVVVNRATDAALFYKMLDTTSSTAKQQAILEGITKLKQTVGDSSLNQSSAARIGALNAALEQYAKKPDDPILAQAVVTRANELVTMLNTATATIQKTREEADTAISESVAKVNDLLAQFKVANDTVVKGTAAGIDVSDQLDTRDHILAQLSEEMGISVITRENNDMAIYTDSGVPLFEKVPRKVEFTATHTYSAGTVGAAVIIDGVPVTGDGPMPLNTGRIVGLVQTRDRDTVTYQKQLDEVAEALIASFAEQSKVDPTLFKAGLFAQSGTADMPAGWDVAGSQAVTGLAGLITTNPAIDPAKGGTLDFIRDGGANGLDYVENPGTPTGTNAAFSDRLYKLGDNLNIERSFNSALGLGDTASLKAFAASSASWLEGNRQTASTNVDYQMTLLSHASEALSNATGVNMDDETALMLQLEKSYSASAKLISVINEMLQTLLNAVR</sequence>
<evidence type="ECO:0000259" key="7">
    <source>
        <dbReference type="Pfam" id="PF06429"/>
    </source>
</evidence>
<evidence type="ECO:0000256" key="3">
    <source>
        <dbReference type="ARBA" id="ARBA00009677"/>
    </source>
</evidence>
<dbReference type="PANTHER" id="PTHR30033">
    <property type="entry name" value="FLAGELLAR HOOK-ASSOCIATED PROTEIN 1"/>
    <property type="match status" value="1"/>
</dbReference>
<comment type="subcellular location">
    <subcellularLocation>
        <location evidence="1">Bacterial flagellum</location>
    </subcellularLocation>
    <subcellularLocation>
        <location evidence="2">Secreted</location>
    </subcellularLocation>
</comment>
<feature type="domain" description="Flagellar basal-body/hook protein C-terminal" evidence="7">
    <location>
        <begin position="452"/>
        <end position="490"/>
    </location>
</feature>
<dbReference type="PANTHER" id="PTHR30033:SF1">
    <property type="entry name" value="FLAGELLAR HOOK-ASSOCIATED PROTEIN 1"/>
    <property type="match status" value="1"/>
</dbReference>
<evidence type="ECO:0000256" key="4">
    <source>
        <dbReference type="ARBA" id="ARBA00016244"/>
    </source>
</evidence>
<organism evidence="9 10">
    <name type="scientific">Microvirga puerhi</name>
    <dbReference type="NCBI Taxonomy" id="2876078"/>
    <lineage>
        <taxon>Bacteria</taxon>
        <taxon>Pseudomonadati</taxon>
        <taxon>Pseudomonadota</taxon>
        <taxon>Alphaproteobacteria</taxon>
        <taxon>Hyphomicrobiales</taxon>
        <taxon>Methylobacteriaceae</taxon>
        <taxon>Microvirga</taxon>
    </lineage>
</organism>
<comment type="caution">
    <text evidence="9">The sequence shown here is derived from an EMBL/GenBank/DDBJ whole genome shotgun (WGS) entry which is preliminary data.</text>
</comment>
<keyword evidence="10" id="KW-1185">Reference proteome</keyword>
<gene>
    <name evidence="9" type="primary">flgK</name>
    <name evidence="9" type="ORF">K9B37_24110</name>
</gene>
<accession>A0ABS7VWU7</accession>
<evidence type="ECO:0000313" key="9">
    <source>
        <dbReference type="EMBL" id="MBZ6079343.1"/>
    </source>
</evidence>
<comment type="similarity">
    <text evidence="3">Belongs to the flagella basal body rod proteins family.</text>
</comment>
<evidence type="ECO:0000313" key="10">
    <source>
        <dbReference type="Proteomes" id="UP000704176"/>
    </source>
</evidence>
<dbReference type="SUPFAM" id="SSF64518">
    <property type="entry name" value="Phase 1 flagellin"/>
    <property type="match status" value="1"/>
</dbReference>